<dbReference type="AlphaFoldDB" id="A0A9J6CPJ7"/>
<dbReference type="InterPro" id="IPR004117">
    <property type="entry name" value="7tm6_olfct_rcpt"/>
</dbReference>
<evidence type="ECO:0000256" key="3">
    <source>
        <dbReference type="ARBA" id="ARBA00022606"/>
    </source>
</evidence>
<evidence type="ECO:0000256" key="2">
    <source>
        <dbReference type="ARBA" id="ARBA00022475"/>
    </source>
</evidence>
<keyword evidence="6 10" id="KW-1133">Transmembrane helix</keyword>
<keyword evidence="5" id="KW-0552">Olfaction</keyword>
<sequence length="238" mass="28190">MLFKLFLNIDVALMELEIPYINWKTSLIGYLIHLIYWFFVTYCFMIALIITNFAIIFYLVSAIVQYDILKELLSELNVMIEQKNDDERNQKIEKLFKLIVTVHSDLLDFLNIFVDLFQFYYFIDIGALFIQIIISLFAISSFGFLPGYMLIIAATFQIFMPCLLSTFIIIKAEEFTENINNILWYLLPVKDQKMLMMILKISQEKKTLSTGFTELNISTFVEMYKAIYSYWMILQELN</sequence>
<keyword evidence="2" id="KW-1003">Cell membrane</keyword>
<gene>
    <name evidence="11" type="ORF">PVAND_013472</name>
</gene>
<evidence type="ECO:0000313" key="11">
    <source>
        <dbReference type="EMBL" id="KAG5684234.1"/>
    </source>
</evidence>
<evidence type="ECO:0000256" key="8">
    <source>
        <dbReference type="ARBA" id="ARBA00023170"/>
    </source>
</evidence>
<dbReference type="GO" id="GO:0005549">
    <property type="term" value="F:odorant binding"/>
    <property type="evidence" value="ECO:0007669"/>
    <property type="project" value="InterPro"/>
</dbReference>
<evidence type="ECO:0000256" key="1">
    <source>
        <dbReference type="ARBA" id="ARBA00004651"/>
    </source>
</evidence>
<dbReference type="Pfam" id="PF02949">
    <property type="entry name" value="7tm_6"/>
    <property type="match status" value="1"/>
</dbReference>
<organism evidence="11 12">
    <name type="scientific">Polypedilum vanderplanki</name>
    <name type="common">Sleeping chironomid midge</name>
    <dbReference type="NCBI Taxonomy" id="319348"/>
    <lineage>
        <taxon>Eukaryota</taxon>
        <taxon>Metazoa</taxon>
        <taxon>Ecdysozoa</taxon>
        <taxon>Arthropoda</taxon>
        <taxon>Hexapoda</taxon>
        <taxon>Insecta</taxon>
        <taxon>Pterygota</taxon>
        <taxon>Neoptera</taxon>
        <taxon>Endopterygota</taxon>
        <taxon>Diptera</taxon>
        <taxon>Nematocera</taxon>
        <taxon>Chironomoidea</taxon>
        <taxon>Chironomidae</taxon>
        <taxon>Chironominae</taxon>
        <taxon>Polypedilum</taxon>
        <taxon>Polypedilum</taxon>
    </lineage>
</organism>
<dbReference type="PANTHER" id="PTHR21137:SF35">
    <property type="entry name" value="ODORANT RECEPTOR 19A-RELATED"/>
    <property type="match status" value="1"/>
</dbReference>
<protein>
    <recommendedName>
        <fullName evidence="13">Odorant receptor</fullName>
    </recommendedName>
</protein>
<keyword evidence="4 10" id="KW-0812">Transmembrane</keyword>
<evidence type="ECO:0000313" key="12">
    <source>
        <dbReference type="Proteomes" id="UP001107558"/>
    </source>
</evidence>
<keyword evidence="12" id="KW-1185">Reference proteome</keyword>
<comment type="subcellular location">
    <subcellularLocation>
        <location evidence="1">Cell membrane</location>
        <topology evidence="1">Multi-pass membrane protein</topology>
    </subcellularLocation>
</comment>
<keyword evidence="9" id="KW-0807">Transducer</keyword>
<evidence type="ECO:0008006" key="13">
    <source>
        <dbReference type="Google" id="ProtNLM"/>
    </source>
</evidence>
<feature type="transmembrane region" description="Helical" evidence="10">
    <location>
        <begin position="119"/>
        <end position="142"/>
    </location>
</feature>
<dbReference type="GO" id="GO:0004984">
    <property type="term" value="F:olfactory receptor activity"/>
    <property type="evidence" value="ECO:0007669"/>
    <property type="project" value="InterPro"/>
</dbReference>
<keyword evidence="3" id="KW-0716">Sensory transduction</keyword>
<proteinExistence type="predicted"/>
<feature type="transmembrane region" description="Helical" evidence="10">
    <location>
        <begin position="34"/>
        <end position="60"/>
    </location>
</feature>
<dbReference type="OrthoDB" id="6765072at2759"/>
<feature type="transmembrane region" description="Helical" evidence="10">
    <location>
        <begin position="148"/>
        <end position="170"/>
    </location>
</feature>
<dbReference type="Proteomes" id="UP001107558">
    <property type="component" value="Chromosome 1"/>
</dbReference>
<evidence type="ECO:0000256" key="5">
    <source>
        <dbReference type="ARBA" id="ARBA00022725"/>
    </source>
</evidence>
<comment type="caution">
    <text evidence="11">The sequence shown here is derived from an EMBL/GenBank/DDBJ whole genome shotgun (WGS) entry which is preliminary data.</text>
</comment>
<dbReference type="PANTHER" id="PTHR21137">
    <property type="entry name" value="ODORANT RECEPTOR"/>
    <property type="match status" value="1"/>
</dbReference>
<name>A0A9J6CPJ7_POLVA</name>
<accession>A0A9J6CPJ7</accession>
<reference evidence="11" key="1">
    <citation type="submission" date="2021-03" db="EMBL/GenBank/DDBJ databases">
        <title>Chromosome level genome of the anhydrobiotic midge Polypedilum vanderplanki.</title>
        <authorList>
            <person name="Yoshida Y."/>
            <person name="Kikawada T."/>
            <person name="Gusev O."/>
        </authorList>
    </citation>
    <scope>NUCLEOTIDE SEQUENCE</scope>
    <source>
        <strain evidence="11">NIAS01</strain>
        <tissue evidence="11">Whole body or cell culture</tissue>
    </source>
</reference>
<evidence type="ECO:0000256" key="4">
    <source>
        <dbReference type="ARBA" id="ARBA00022692"/>
    </source>
</evidence>
<evidence type="ECO:0000256" key="10">
    <source>
        <dbReference type="SAM" id="Phobius"/>
    </source>
</evidence>
<evidence type="ECO:0000256" key="7">
    <source>
        <dbReference type="ARBA" id="ARBA00023136"/>
    </source>
</evidence>
<keyword evidence="8" id="KW-0675">Receptor</keyword>
<keyword evidence="7 10" id="KW-0472">Membrane</keyword>
<dbReference type="EMBL" id="JADBJN010000001">
    <property type="protein sequence ID" value="KAG5684234.1"/>
    <property type="molecule type" value="Genomic_DNA"/>
</dbReference>
<dbReference type="GO" id="GO:0007165">
    <property type="term" value="P:signal transduction"/>
    <property type="evidence" value="ECO:0007669"/>
    <property type="project" value="UniProtKB-KW"/>
</dbReference>
<evidence type="ECO:0000256" key="6">
    <source>
        <dbReference type="ARBA" id="ARBA00022989"/>
    </source>
</evidence>
<dbReference type="GO" id="GO:0005886">
    <property type="term" value="C:plasma membrane"/>
    <property type="evidence" value="ECO:0007669"/>
    <property type="project" value="UniProtKB-SubCell"/>
</dbReference>
<evidence type="ECO:0000256" key="9">
    <source>
        <dbReference type="ARBA" id="ARBA00023224"/>
    </source>
</evidence>